<gene>
    <name evidence="6" type="ORF">ElyMa_004639100</name>
</gene>
<dbReference type="GO" id="GO:0016282">
    <property type="term" value="C:eukaryotic 43S preinitiation complex"/>
    <property type="evidence" value="ECO:0007669"/>
    <property type="project" value="UniProtKB-UniRule"/>
</dbReference>
<dbReference type="SMART" id="SM00232">
    <property type="entry name" value="JAB_MPN"/>
    <property type="match status" value="1"/>
</dbReference>
<keyword evidence="1 4" id="KW-0963">Cytoplasm</keyword>
<dbReference type="InterPro" id="IPR045810">
    <property type="entry name" value="eIF3h_C"/>
</dbReference>
<keyword evidence="2 4" id="KW-0396">Initiation factor</keyword>
<dbReference type="GO" id="GO:0003743">
    <property type="term" value="F:translation initiation factor activity"/>
    <property type="evidence" value="ECO:0007669"/>
    <property type="project" value="UniProtKB-UniRule"/>
</dbReference>
<evidence type="ECO:0000256" key="1">
    <source>
        <dbReference type="ARBA" id="ARBA00022490"/>
    </source>
</evidence>
<name>A0AAV4I260_9GAST</name>
<organism evidence="6 7">
    <name type="scientific">Elysia marginata</name>
    <dbReference type="NCBI Taxonomy" id="1093978"/>
    <lineage>
        <taxon>Eukaryota</taxon>
        <taxon>Metazoa</taxon>
        <taxon>Spiralia</taxon>
        <taxon>Lophotrochozoa</taxon>
        <taxon>Mollusca</taxon>
        <taxon>Gastropoda</taxon>
        <taxon>Heterobranchia</taxon>
        <taxon>Euthyneura</taxon>
        <taxon>Panpulmonata</taxon>
        <taxon>Sacoglossa</taxon>
        <taxon>Placobranchoidea</taxon>
        <taxon>Plakobranchidae</taxon>
        <taxon>Elysia</taxon>
    </lineage>
</organism>
<dbReference type="PROSITE" id="PS50249">
    <property type="entry name" value="MPN"/>
    <property type="match status" value="1"/>
</dbReference>
<evidence type="ECO:0000256" key="2">
    <source>
        <dbReference type="ARBA" id="ARBA00022540"/>
    </source>
</evidence>
<comment type="caution">
    <text evidence="6">The sequence shown here is derived from an EMBL/GenBank/DDBJ whole genome shotgun (WGS) entry which is preliminary data.</text>
</comment>
<sequence>MKPMQKLRRMFVLGADPRHQNSSPTECENLYSAGASVLNAMVTMLKNDSSSNSYYKYEQVVLKMIKHCQEEGAGGTDLVQGVLLGMVVENRLEITNCFPFPKHSEDEDFDQVSVQYQIEMMRNLRHVNVDHLHVGWYQSSYFGAFINRALLDSQFNYQHSIEESVVLIYDPLRTTQGFLSLKAYRLTPEMMKFYKESDFTPENMAKHGINFETILQEIPIVLRNSHLVNALLCELSEKTKKDQKFSALDLGTSSMLEKNLRQLMECVDEVAVDTNKYLNYQRNNFRQQQTKQQYILKREQENLQRKQRGEPPLPEEDLNKLFKPLPTPQRLDCTLVAGQMDSYCKQVCEFASQSLAKLFMAETLHADQNN</sequence>
<proteinExistence type="inferred from homology"/>
<dbReference type="HAMAP" id="MF_03007">
    <property type="entry name" value="eIF3h"/>
    <property type="match status" value="1"/>
</dbReference>
<accession>A0AAV4I260</accession>
<reference evidence="6 7" key="1">
    <citation type="journal article" date="2021" name="Elife">
        <title>Chloroplast acquisition without the gene transfer in kleptoplastic sea slugs, Plakobranchus ocellatus.</title>
        <authorList>
            <person name="Maeda T."/>
            <person name="Takahashi S."/>
            <person name="Yoshida T."/>
            <person name="Shimamura S."/>
            <person name="Takaki Y."/>
            <person name="Nagai Y."/>
            <person name="Toyoda A."/>
            <person name="Suzuki Y."/>
            <person name="Arimoto A."/>
            <person name="Ishii H."/>
            <person name="Satoh N."/>
            <person name="Nishiyama T."/>
            <person name="Hasebe M."/>
            <person name="Maruyama T."/>
            <person name="Minagawa J."/>
            <person name="Obokata J."/>
            <person name="Shigenobu S."/>
        </authorList>
    </citation>
    <scope>NUCLEOTIDE SEQUENCE [LARGE SCALE GENOMIC DNA]</scope>
</reference>
<evidence type="ECO:0000256" key="4">
    <source>
        <dbReference type="HAMAP-Rule" id="MF_03007"/>
    </source>
</evidence>
<keyword evidence="3 4" id="KW-0648">Protein biosynthesis</keyword>
<dbReference type="GO" id="GO:0001732">
    <property type="term" value="P:formation of cytoplasmic translation initiation complex"/>
    <property type="evidence" value="ECO:0007669"/>
    <property type="project" value="UniProtKB-UniRule"/>
</dbReference>
<dbReference type="InterPro" id="IPR027524">
    <property type="entry name" value="eIF3h"/>
</dbReference>
<comment type="similarity">
    <text evidence="4">Belongs to the eIF-3 subunit H family.</text>
</comment>
<dbReference type="InterPro" id="IPR050242">
    <property type="entry name" value="JAMM_MPN+_peptidase_M67A"/>
</dbReference>
<dbReference type="EMBL" id="BMAT01009305">
    <property type="protein sequence ID" value="GFS03706.1"/>
    <property type="molecule type" value="Genomic_DNA"/>
</dbReference>
<evidence type="ECO:0000256" key="3">
    <source>
        <dbReference type="ARBA" id="ARBA00022917"/>
    </source>
</evidence>
<comment type="subcellular location">
    <subcellularLocation>
        <location evidence="4">Cytoplasm</location>
    </subcellularLocation>
</comment>
<feature type="domain" description="MPN" evidence="5">
    <location>
        <begin position="54"/>
        <end position="190"/>
    </location>
</feature>
<evidence type="ECO:0000313" key="7">
    <source>
        <dbReference type="Proteomes" id="UP000762676"/>
    </source>
</evidence>
<comment type="function">
    <text evidence="4">Component of the eukaryotic translation initiation factor 3 (eIF-3) complex, which is involved in protein synthesis of a specialized repertoire of mRNAs and, together with other initiation factors, stimulates binding of mRNA and methionyl-tRNAi to the 40S ribosome. The eIF-3 complex specifically targets and initiates translation of a subset of mRNAs involved in cell proliferation.</text>
</comment>
<dbReference type="Pfam" id="PF19445">
    <property type="entry name" value="eIF3h_C"/>
    <property type="match status" value="1"/>
</dbReference>
<dbReference type="GO" id="GO:0033290">
    <property type="term" value="C:eukaryotic 48S preinitiation complex"/>
    <property type="evidence" value="ECO:0007669"/>
    <property type="project" value="UniProtKB-UniRule"/>
</dbReference>
<dbReference type="InterPro" id="IPR037518">
    <property type="entry name" value="MPN"/>
</dbReference>
<comment type="subunit">
    <text evidence="4">Component of the eukaryotic translation initiation factor 3 (eIF-3) complex.</text>
</comment>
<dbReference type="CDD" id="cd08065">
    <property type="entry name" value="MPN_eIF3h"/>
    <property type="match status" value="1"/>
</dbReference>
<dbReference type="AlphaFoldDB" id="A0AAV4I260"/>
<dbReference type="Gene3D" id="3.40.140.10">
    <property type="entry name" value="Cytidine Deaminase, domain 2"/>
    <property type="match status" value="1"/>
</dbReference>
<evidence type="ECO:0000313" key="6">
    <source>
        <dbReference type="EMBL" id="GFS03706.1"/>
    </source>
</evidence>
<dbReference type="GO" id="GO:0005852">
    <property type="term" value="C:eukaryotic translation initiation factor 3 complex"/>
    <property type="evidence" value="ECO:0007669"/>
    <property type="project" value="UniProtKB-UniRule"/>
</dbReference>
<keyword evidence="7" id="KW-1185">Reference proteome</keyword>
<dbReference type="Proteomes" id="UP000762676">
    <property type="component" value="Unassembled WGS sequence"/>
</dbReference>
<protein>
    <recommendedName>
        <fullName evidence="4">Eukaryotic translation initiation factor 3 subunit H</fullName>
        <shortName evidence="4">eIF3h</shortName>
    </recommendedName>
</protein>
<dbReference type="InterPro" id="IPR000555">
    <property type="entry name" value="JAMM/MPN+_dom"/>
</dbReference>
<dbReference type="Pfam" id="PF01398">
    <property type="entry name" value="JAB"/>
    <property type="match status" value="1"/>
</dbReference>
<dbReference type="GO" id="GO:0008237">
    <property type="term" value="F:metallopeptidase activity"/>
    <property type="evidence" value="ECO:0007669"/>
    <property type="project" value="InterPro"/>
</dbReference>
<evidence type="ECO:0000259" key="5">
    <source>
        <dbReference type="PROSITE" id="PS50249"/>
    </source>
</evidence>
<dbReference type="PANTHER" id="PTHR10410">
    <property type="entry name" value="EUKARYOTIC TRANSLATION INITIATION FACTOR 3 -RELATED"/>
    <property type="match status" value="1"/>
</dbReference>